<dbReference type="FunFam" id="3.40.50.10090:FF:000003">
    <property type="entry name" value="uroporphyrinogen-III synthase"/>
    <property type="match status" value="1"/>
</dbReference>
<dbReference type="InterPro" id="IPR039793">
    <property type="entry name" value="UROS/Hem4"/>
</dbReference>
<keyword evidence="6" id="KW-0627">Porphyrin biosynthesis</keyword>
<feature type="domain" description="Tetrapyrrole biosynthesis uroporphyrinogen III synthase" evidence="12">
    <location>
        <begin position="14"/>
        <end position="239"/>
    </location>
</feature>
<dbReference type="GO" id="GO:0006782">
    <property type="term" value="P:protoporphyrinogen IX biosynthetic process"/>
    <property type="evidence" value="ECO:0007669"/>
    <property type="project" value="UniProtKB-UniPathway"/>
</dbReference>
<evidence type="ECO:0000256" key="11">
    <source>
        <dbReference type="ARBA" id="ARBA00060039"/>
    </source>
</evidence>
<comment type="similarity">
    <text evidence="2">Belongs to the uroporphyrinogen-III synthase family.</text>
</comment>
<dbReference type="SUPFAM" id="SSF69618">
    <property type="entry name" value="HemD-like"/>
    <property type="match status" value="1"/>
</dbReference>
<dbReference type="EC" id="4.2.1.75" evidence="3"/>
<dbReference type="PANTHER" id="PTHR12390:SF0">
    <property type="entry name" value="UROPORPHYRINOGEN-III SYNTHASE"/>
    <property type="match status" value="1"/>
</dbReference>
<dbReference type="GO" id="GO:0004852">
    <property type="term" value="F:uroporphyrinogen-III synthase activity"/>
    <property type="evidence" value="ECO:0007669"/>
    <property type="project" value="UniProtKB-EC"/>
</dbReference>
<protein>
    <recommendedName>
        <fullName evidence="9">Uroporphyrinogen-III synthase</fullName>
        <ecNumber evidence="3">4.2.1.75</ecNumber>
    </recommendedName>
    <alternativeName>
        <fullName evidence="8">Hydroxymethylbilane hydrolyase [cyclizing]</fullName>
    </alternativeName>
    <alternativeName>
        <fullName evidence="7">Uroporphyrinogen-III cosynthase</fullName>
    </alternativeName>
</protein>
<evidence type="ECO:0000259" key="12">
    <source>
        <dbReference type="Pfam" id="PF02602"/>
    </source>
</evidence>
<name>T1H6K5_MEGSC</name>
<dbReference type="Gene3D" id="3.40.50.10090">
    <property type="match status" value="2"/>
</dbReference>
<dbReference type="GO" id="GO:0006785">
    <property type="term" value="P:heme B biosynthetic process"/>
    <property type="evidence" value="ECO:0007669"/>
    <property type="project" value="UniProtKB-ARBA"/>
</dbReference>
<evidence type="ECO:0000313" key="14">
    <source>
        <dbReference type="Proteomes" id="UP000015102"/>
    </source>
</evidence>
<dbReference type="PANTHER" id="PTHR12390">
    <property type="entry name" value="UROPORPHYRINOGEN III SYNTHASE"/>
    <property type="match status" value="1"/>
</dbReference>
<comment type="catalytic activity">
    <reaction evidence="10">
        <text>hydroxymethylbilane = uroporphyrinogen III + H2O</text>
        <dbReference type="Rhea" id="RHEA:18965"/>
        <dbReference type="ChEBI" id="CHEBI:15377"/>
        <dbReference type="ChEBI" id="CHEBI:57308"/>
        <dbReference type="ChEBI" id="CHEBI:57845"/>
        <dbReference type="EC" id="4.2.1.75"/>
    </reaction>
</comment>
<dbReference type="GO" id="GO:0005829">
    <property type="term" value="C:cytosol"/>
    <property type="evidence" value="ECO:0007669"/>
    <property type="project" value="TreeGrafter"/>
</dbReference>
<reference evidence="14" key="1">
    <citation type="submission" date="2013-02" db="EMBL/GenBank/DDBJ databases">
        <authorList>
            <person name="Hughes D."/>
        </authorList>
    </citation>
    <scope>NUCLEOTIDE SEQUENCE</scope>
    <source>
        <strain>Durham</strain>
        <strain evidence="14">NC isolate 2 -- Noor lab</strain>
    </source>
</reference>
<dbReference type="GO" id="GO:0006780">
    <property type="term" value="P:uroporphyrinogen III biosynthetic process"/>
    <property type="evidence" value="ECO:0007669"/>
    <property type="project" value="InterPro"/>
</dbReference>
<evidence type="ECO:0000256" key="4">
    <source>
        <dbReference type="ARBA" id="ARBA00023133"/>
    </source>
</evidence>
<keyword evidence="5" id="KW-0456">Lyase</keyword>
<dbReference type="Pfam" id="PF02602">
    <property type="entry name" value="HEM4"/>
    <property type="match status" value="1"/>
</dbReference>
<dbReference type="AlphaFoldDB" id="T1H6K5"/>
<evidence type="ECO:0000256" key="9">
    <source>
        <dbReference type="ARBA" id="ARBA00040167"/>
    </source>
</evidence>
<dbReference type="CDD" id="cd06578">
    <property type="entry name" value="HemD"/>
    <property type="match status" value="1"/>
</dbReference>
<dbReference type="UniPathway" id="UPA00251">
    <property type="reaction ID" value="UER00320"/>
</dbReference>
<keyword evidence="4" id="KW-0350">Heme biosynthesis</keyword>
<evidence type="ECO:0000256" key="5">
    <source>
        <dbReference type="ARBA" id="ARBA00023239"/>
    </source>
</evidence>
<evidence type="ECO:0000256" key="10">
    <source>
        <dbReference type="ARBA" id="ARBA00048617"/>
    </source>
</evidence>
<sequence length="246" mass="27391">TVILLKSETESSDVYGRLLEANNFKAIFVPTLGFGFKKLDELKKKLEHPEKYAGIIFTSPRSVDAVRGALGEDPNARMLCNYSVGEVTHNLVMSTLNQLFTKGKETGNANNLSEFIKDGFDGNKSLPFLFPCGNLRTDTLITKLSECGFQLDAFEVYETICHPDLGENLKKALEEENVEFMAFFSPSGVNCTYEYFQKNNLSFNGKKLIAIGPSTRKCIEGKGLEVYSVAEKPTVDYLIKVLINPN</sequence>
<evidence type="ECO:0000256" key="8">
    <source>
        <dbReference type="ARBA" id="ARBA00032649"/>
    </source>
</evidence>
<dbReference type="InterPro" id="IPR003754">
    <property type="entry name" value="4pyrrol_synth_uPrphyn_synth"/>
</dbReference>
<dbReference type="InterPro" id="IPR036108">
    <property type="entry name" value="4pyrrol_syn_uPrphyn_synt_sf"/>
</dbReference>
<evidence type="ECO:0000256" key="3">
    <source>
        <dbReference type="ARBA" id="ARBA00013109"/>
    </source>
</evidence>
<evidence type="ECO:0000256" key="2">
    <source>
        <dbReference type="ARBA" id="ARBA00008133"/>
    </source>
</evidence>
<accession>T1H6K5</accession>
<comment type="function">
    <text evidence="11">Catalyzes cyclization of the linear tetrapyrrole, hydroxymethylbilane, to the macrocyclic uroporphyrinogen III, the branch point for the various sub-pathways leading to the wide diversity of porphyrins. Porphyrins act as cofactors for a multitude of enzymes that perform a variety of processes within the cell such as methionine synthesis (vitamin B12) or oxygen transport (heme).</text>
</comment>
<proteinExistence type="inferred from homology"/>
<evidence type="ECO:0000256" key="6">
    <source>
        <dbReference type="ARBA" id="ARBA00023244"/>
    </source>
</evidence>
<evidence type="ECO:0000256" key="7">
    <source>
        <dbReference type="ARBA" id="ARBA00031702"/>
    </source>
</evidence>
<dbReference type="OMA" id="IHGADTG"/>
<evidence type="ECO:0000313" key="13">
    <source>
        <dbReference type="EnsemblMetazoa" id="MESCA012338-PA"/>
    </source>
</evidence>
<dbReference type="Proteomes" id="UP000015102">
    <property type="component" value="Unassembled WGS sequence"/>
</dbReference>
<dbReference type="EnsemblMetazoa" id="MESCA012338-RA">
    <property type="protein sequence ID" value="MESCA012338-PA"/>
    <property type="gene ID" value="MESCA012338"/>
</dbReference>
<evidence type="ECO:0000256" key="1">
    <source>
        <dbReference type="ARBA" id="ARBA00004772"/>
    </source>
</evidence>
<reference evidence="13" key="2">
    <citation type="submission" date="2015-06" db="UniProtKB">
        <authorList>
            <consortium name="EnsemblMetazoa"/>
        </authorList>
    </citation>
    <scope>IDENTIFICATION</scope>
</reference>
<dbReference type="STRING" id="36166.T1H6K5"/>
<keyword evidence="14" id="KW-1185">Reference proteome</keyword>
<comment type="pathway">
    <text evidence="1">Porphyrin-containing compound metabolism; protoporphyrin-IX biosynthesis; coproporphyrinogen-III from 5-aminolevulinate: step 3/4.</text>
</comment>
<dbReference type="HOGENOM" id="CLU_051874_1_0_1"/>
<organism evidence="13 14">
    <name type="scientific">Megaselia scalaris</name>
    <name type="common">Humpbacked fly</name>
    <name type="synonym">Phora scalaris</name>
    <dbReference type="NCBI Taxonomy" id="36166"/>
    <lineage>
        <taxon>Eukaryota</taxon>
        <taxon>Metazoa</taxon>
        <taxon>Ecdysozoa</taxon>
        <taxon>Arthropoda</taxon>
        <taxon>Hexapoda</taxon>
        <taxon>Insecta</taxon>
        <taxon>Pterygota</taxon>
        <taxon>Neoptera</taxon>
        <taxon>Endopterygota</taxon>
        <taxon>Diptera</taxon>
        <taxon>Brachycera</taxon>
        <taxon>Muscomorpha</taxon>
        <taxon>Platypezoidea</taxon>
        <taxon>Phoridae</taxon>
        <taxon>Megaseliini</taxon>
        <taxon>Megaselia</taxon>
    </lineage>
</organism>